<accession>A0AAD9GAM4</accession>
<reference evidence="2" key="1">
    <citation type="journal article" date="2014" name="Nucleic Acids Res.">
        <title>The evolutionary dynamics of variant antigen genes in Babesia reveal a history of genomic innovation underlying host-parasite interaction.</title>
        <authorList>
            <person name="Jackson A.P."/>
            <person name="Otto T.D."/>
            <person name="Darby A."/>
            <person name="Ramaprasad A."/>
            <person name="Xia D."/>
            <person name="Echaide I.E."/>
            <person name="Farber M."/>
            <person name="Gahlot S."/>
            <person name="Gamble J."/>
            <person name="Gupta D."/>
            <person name="Gupta Y."/>
            <person name="Jackson L."/>
            <person name="Malandrin L."/>
            <person name="Malas T.B."/>
            <person name="Moussa E."/>
            <person name="Nair M."/>
            <person name="Reid A.J."/>
            <person name="Sanders M."/>
            <person name="Sharma J."/>
            <person name="Tracey A."/>
            <person name="Quail M.A."/>
            <person name="Weir W."/>
            <person name="Wastling J.M."/>
            <person name="Hall N."/>
            <person name="Willadsen P."/>
            <person name="Lingelbach K."/>
            <person name="Shiels B."/>
            <person name="Tait A."/>
            <person name="Berriman M."/>
            <person name="Allred D.R."/>
            <person name="Pain A."/>
        </authorList>
    </citation>
    <scope>NUCLEOTIDE SEQUENCE</scope>
    <source>
        <strain evidence="2">1802A</strain>
    </source>
</reference>
<keyword evidence="1" id="KW-1133">Transmembrane helix</keyword>
<proteinExistence type="predicted"/>
<evidence type="ECO:0000313" key="2">
    <source>
        <dbReference type="EMBL" id="KAK1934862.1"/>
    </source>
</evidence>
<organism evidence="2 3">
    <name type="scientific">Babesia divergens</name>
    <dbReference type="NCBI Taxonomy" id="32595"/>
    <lineage>
        <taxon>Eukaryota</taxon>
        <taxon>Sar</taxon>
        <taxon>Alveolata</taxon>
        <taxon>Apicomplexa</taxon>
        <taxon>Aconoidasida</taxon>
        <taxon>Piroplasmida</taxon>
        <taxon>Babesiidae</taxon>
        <taxon>Babesia</taxon>
    </lineage>
</organism>
<name>A0AAD9GAM4_BABDI</name>
<gene>
    <name evidence="2" type="ORF">X943_002434</name>
</gene>
<keyword evidence="1" id="KW-0812">Transmembrane</keyword>
<protein>
    <submittedName>
        <fullName evidence="2">Membrane protein</fullName>
    </submittedName>
</protein>
<feature type="transmembrane region" description="Helical" evidence="1">
    <location>
        <begin position="222"/>
        <end position="244"/>
    </location>
</feature>
<evidence type="ECO:0000313" key="3">
    <source>
        <dbReference type="Proteomes" id="UP001195914"/>
    </source>
</evidence>
<comment type="caution">
    <text evidence="2">The sequence shown here is derived from an EMBL/GenBank/DDBJ whole genome shotgun (WGS) entry which is preliminary data.</text>
</comment>
<dbReference type="Proteomes" id="UP001195914">
    <property type="component" value="Unassembled WGS sequence"/>
</dbReference>
<sequence length="299" mass="33959">MDRTVMLYYVLLFTIALHGKHVHSSLSTRDHLLPKQLASAYDGDNGNIPLSSTIFGDEYIRKVESALKSTYGDAELQFFRRMIHDFERRYNDTAEMSLDDPNLEDHIGSHMGKDFLKHYSSGYNDEVFVALNKSHLIQGDEIRRIARALVILIKEQFHEMDKLQEIYVKPNLDRFSQIQSLSKQVPISTDTPCSTQAGCDRLEMLINLCSYIRDGTHMAYEIFVIMVHVLGTMMAVLCGCVFAGPAKICFLQNFPYTCRIPFPVFSGLFQATTAVWQLVKVVTNICRIYGDPGFGSVFA</sequence>
<keyword evidence="3" id="KW-1185">Reference proteome</keyword>
<dbReference type="AlphaFoldDB" id="A0AAD9GAM4"/>
<keyword evidence="1" id="KW-0472">Membrane</keyword>
<dbReference type="EMBL" id="JAHBMH010000062">
    <property type="protein sequence ID" value="KAK1934862.1"/>
    <property type="molecule type" value="Genomic_DNA"/>
</dbReference>
<evidence type="ECO:0000256" key="1">
    <source>
        <dbReference type="SAM" id="Phobius"/>
    </source>
</evidence>
<reference evidence="2" key="2">
    <citation type="submission" date="2021-05" db="EMBL/GenBank/DDBJ databases">
        <authorList>
            <person name="Pain A."/>
        </authorList>
    </citation>
    <scope>NUCLEOTIDE SEQUENCE</scope>
    <source>
        <strain evidence="2">1802A</strain>
    </source>
</reference>